<sequence>MKDVVMATLPNNELNRLIKIELTVQTMIEQGLIDEEQFNEIMNEED</sequence>
<accession>A0A428B8S0</accession>
<gene>
    <name evidence="1" type="ORF">D8865_09080</name>
</gene>
<dbReference type="Proteomes" id="UP000278653">
    <property type="component" value="Unassembled WGS sequence"/>
</dbReference>
<proteinExistence type="predicted"/>
<protein>
    <submittedName>
        <fullName evidence="1">Uncharacterized protein</fullName>
    </submittedName>
</protein>
<evidence type="ECO:0000313" key="2">
    <source>
        <dbReference type="Proteomes" id="UP000278653"/>
    </source>
</evidence>
<comment type="caution">
    <text evidence="1">The sequence shown here is derived from an EMBL/GenBank/DDBJ whole genome shotgun (WGS) entry which is preliminary data.</text>
</comment>
<name>A0A428B8S0_STRMT</name>
<reference evidence="1 2" key="1">
    <citation type="submission" date="2018-11" db="EMBL/GenBank/DDBJ databases">
        <title>Species Designations Belie Phenotypic and Genotypic Heterogeneity in Oral Streptococci.</title>
        <authorList>
            <person name="Velsko I."/>
        </authorList>
    </citation>
    <scope>NUCLEOTIDE SEQUENCE [LARGE SCALE GENOMIC DNA]</scope>
    <source>
        <strain evidence="1 2">BCC15</strain>
    </source>
</reference>
<organism evidence="1 2">
    <name type="scientific">Streptococcus mitis</name>
    <dbReference type="NCBI Taxonomy" id="28037"/>
    <lineage>
        <taxon>Bacteria</taxon>
        <taxon>Bacillati</taxon>
        <taxon>Bacillota</taxon>
        <taxon>Bacilli</taxon>
        <taxon>Lactobacillales</taxon>
        <taxon>Streptococcaceae</taxon>
        <taxon>Streptococcus</taxon>
        <taxon>Streptococcus mitis group</taxon>
    </lineage>
</organism>
<dbReference type="RefSeq" id="WP_185756810.1">
    <property type="nucleotide sequence ID" value="NZ_RJNH01000013.1"/>
</dbReference>
<dbReference type="EMBL" id="RJNH01000013">
    <property type="protein sequence ID" value="RSI59615.1"/>
    <property type="molecule type" value="Genomic_DNA"/>
</dbReference>
<dbReference type="AlphaFoldDB" id="A0A428B8S0"/>
<evidence type="ECO:0000313" key="1">
    <source>
        <dbReference type="EMBL" id="RSI59615.1"/>
    </source>
</evidence>